<proteinExistence type="predicted"/>
<evidence type="ECO:0000313" key="1">
    <source>
        <dbReference type="EMBL" id="AVO21661.1"/>
    </source>
</evidence>
<dbReference type="GeneID" id="60335241"/>
<name>A0A2P1JRB2_9CAUD</name>
<dbReference type="EMBL" id="MH001449">
    <property type="protein sequence ID" value="AVO21661.1"/>
    <property type="molecule type" value="Genomic_DNA"/>
</dbReference>
<organism evidence="1 2">
    <name type="scientific">Mycobacterium phage MooMoo</name>
    <dbReference type="NCBI Taxonomy" id="2108127"/>
    <lineage>
        <taxon>Viruses</taxon>
        <taxon>Duplodnaviria</taxon>
        <taxon>Heunggongvirae</taxon>
        <taxon>Uroviricota</taxon>
        <taxon>Caudoviricetes</taxon>
        <taxon>Gracegardnervirinae</taxon>
        <taxon>Moomoovirus</taxon>
        <taxon>Moomoovirus moomoo</taxon>
    </lineage>
</organism>
<sequence length="56" mass="6370">MTPEEVRAIVREELAEQAEIQYLDIQFATSPSVDFEQLHSVISAVSRDMLGWMTNS</sequence>
<protein>
    <submittedName>
        <fullName evidence="1">Uncharacterized protein</fullName>
    </submittedName>
</protein>
<keyword evidence="2" id="KW-1185">Reference proteome</keyword>
<evidence type="ECO:0000313" key="2">
    <source>
        <dbReference type="Proteomes" id="UP000241634"/>
    </source>
</evidence>
<dbReference type="RefSeq" id="YP_009963657.1">
    <property type="nucleotide sequence ID" value="NC_051721.1"/>
</dbReference>
<dbReference type="KEGG" id="vg:60335241"/>
<dbReference type="Proteomes" id="UP000241634">
    <property type="component" value="Segment"/>
</dbReference>
<gene>
    <name evidence="1" type="primary">56</name>
    <name evidence="1" type="ORF">SEA_MOOMOO_56</name>
</gene>
<reference evidence="2" key="1">
    <citation type="submission" date="2018-02" db="EMBL/GenBank/DDBJ databases">
        <authorList>
            <person name="Cohen D.B."/>
            <person name="Kent A.D."/>
        </authorList>
    </citation>
    <scope>NUCLEOTIDE SEQUENCE [LARGE SCALE GENOMIC DNA]</scope>
</reference>
<accession>A0A2P1JRB2</accession>